<comment type="similarity">
    <text evidence="7">Belongs to the binding-protein-dependent transport system permease family.</text>
</comment>
<accession>A0A7X5HUP2</accession>
<dbReference type="GO" id="GO:0055085">
    <property type="term" value="P:transmembrane transport"/>
    <property type="evidence" value="ECO:0007669"/>
    <property type="project" value="InterPro"/>
</dbReference>
<feature type="transmembrane region" description="Helical" evidence="7">
    <location>
        <begin position="189"/>
        <end position="211"/>
    </location>
</feature>
<dbReference type="AlphaFoldDB" id="A0A7X5HUP2"/>
<evidence type="ECO:0000259" key="8">
    <source>
        <dbReference type="PROSITE" id="PS50928"/>
    </source>
</evidence>
<dbReference type="InterPro" id="IPR035906">
    <property type="entry name" value="MetI-like_sf"/>
</dbReference>
<protein>
    <submittedName>
        <fullName evidence="9">Carbohydrate ABC transporter permease</fullName>
    </submittedName>
</protein>
<dbReference type="PANTHER" id="PTHR43744:SF8">
    <property type="entry name" value="SN-GLYCEROL-3-PHOSPHATE TRANSPORT SYSTEM PERMEASE PROTEIN UGPE"/>
    <property type="match status" value="1"/>
</dbReference>
<reference evidence="9 10" key="1">
    <citation type="submission" date="2020-01" db="EMBL/GenBank/DDBJ databases">
        <title>Anaeroalcalibacter tamaniensis gen. nov., sp. nov., moderately halophilic strictly anaerobic fermenter bacterium from mud volcano of Taman peninsula.</title>
        <authorList>
            <person name="Frolova A."/>
            <person name="Merkel A.Y."/>
            <person name="Slobodkin A.I."/>
        </authorList>
    </citation>
    <scope>NUCLEOTIDE SEQUENCE [LARGE SCALE GENOMIC DNA]</scope>
    <source>
        <strain evidence="9 10">F-3ap</strain>
    </source>
</reference>
<keyword evidence="3" id="KW-1003">Cell membrane</keyword>
<feature type="transmembrane region" description="Helical" evidence="7">
    <location>
        <begin position="78"/>
        <end position="107"/>
    </location>
</feature>
<evidence type="ECO:0000256" key="2">
    <source>
        <dbReference type="ARBA" id="ARBA00022448"/>
    </source>
</evidence>
<dbReference type="Pfam" id="PF00528">
    <property type="entry name" value="BPD_transp_1"/>
    <property type="match status" value="1"/>
</dbReference>
<feature type="transmembrane region" description="Helical" evidence="7">
    <location>
        <begin position="251"/>
        <end position="268"/>
    </location>
</feature>
<feature type="transmembrane region" description="Helical" evidence="7">
    <location>
        <begin position="147"/>
        <end position="168"/>
    </location>
</feature>
<evidence type="ECO:0000313" key="10">
    <source>
        <dbReference type="Proteomes" id="UP000461585"/>
    </source>
</evidence>
<feature type="domain" description="ABC transmembrane type-1" evidence="8">
    <location>
        <begin position="79"/>
        <end position="268"/>
    </location>
</feature>
<name>A0A7X5HUP2_9FIRM</name>
<proteinExistence type="inferred from homology"/>
<dbReference type="SUPFAM" id="SSF161098">
    <property type="entry name" value="MetI-like"/>
    <property type="match status" value="1"/>
</dbReference>
<gene>
    <name evidence="9" type="ORF">GXN74_04255</name>
</gene>
<dbReference type="PROSITE" id="PS50928">
    <property type="entry name" value="ABC_TM1"/>
    <property type="match status" value="1"/>
</dbReference>
<dbReference type="CDD" id="cd06261">
    <property type="entry name" value="TM_PBP2"/>
    <property type="match status" value="1"/>
</dbReference>
<evidence type="ECO:0000256" key="7">
    <source>
        <dbReference type="RuleBase" id="RU363032"/>
    </source>
</evidence>
<evidence type="ECO:0000256" key="6">
    <source>
        <dbReference type="ARBA" id="ARBA00023136"/>
    </source>
</evidence>
<keyword evidence="10" id="KW-1185">Reference proteome</keyword>
<dbReference type="Gene3D" id="1.10.3720.10">
    <property type="entry name" value="MetI-like"/>
    <property type="match status" value="1"/>
</dbReference>
<dbReference type="PANTHER" id="PTHR43744">
    <property type="entry name" value="ABC TRANSPORTER PERMEASE PROTEIN MG189-RELATED-RELATED"/>
    <property type="match status" value="1"/>
</dbReference>
<evidence type="ECO:0000256" key="3">
    <source>
        <dbReference type="ARBA" id="ARBA00022475"/>
    </source>
</evidence>
<comment type="subcellular location">
    <subcellularLocation>
        <location evidence="1 7">Cell membrane</location>
        <topology evidence="1 7">Multi-pass membrane protein</topology>
    </subcellularLocation>
</comment>
<keyword evidence="6 7" id="KW-0472">Membrane</keyword>
<sequence length="282" mass="31655">MMEVEKVRKMKNIKPGTVVIPVLIWIMIAIMLIPMVWMLLVSFKPYESNVTDFMVMLTTKFTMENFLKILDTSRMGRWIFNSFLIAAVQSLVGILLASLAAFALSVIEFKGKKVVFFIILAGLMVPVEALIMPLFSLIISLDWMNTYAGLIMPGLAMPLAVIIFKQFYDGVPRELIEAANMDGAHIFWVWRKIFLPLSGNTTAALMIFLFIQSWNNFLWPMLVGTDSSMMTLTVALPVFQSTFSTDVTMPMTANVIASVPALIVFLVFQKQIVKGIAMTGIK</sequence>
<feature type="transmembrane region" description="Helical" evidence="7">
    <location>
        <begin position="114"/>
        <end position="141"/>
    </location>
</feature>
<dbReference type="InterPro" id="IPR000515">
    <property type="entry name" value="MetI-like"/>
</dbReference>
<keyword evidence="5 7" id="KW-1133">Transmembrane helix</keyword>
<comment type="caution">
    <text evidence="9">The sequence shown here is derived from an EMBL/GenBank/DDBJ whole genome shotgun (WGS) entry which is preliminary data.</text>
</comment>
<feature type="transmembrane region" description="Helical" evidence="7">
    <location>
        <begin position="20"/>
        <end position="40"/>
    </location>
</feature>
<keyword evidence="4 7" id="KW-0812">Transmembrane</keyword>
<dbReference type="EMBL" id="JAAEEH010000008">
    <property type="protein sequence ID" value="NDL66960.1"/>
    <property type="molecule type" value="Genomic_DNA"/>
</dbReference>
<dbReference type="GO" id="GO:0005886">
    <property type="term" value="C:plasma membrane"/>
    <property type="evidence" value="ECO:0007669"/>
    <property type="project" value="UniProtKB-SubCell"/>
</dbReference>
<dbReference type="Proteomes" id="UP000461585">
    <property type="component" value="Unassembled WGS sequence"/>
</dbReference>
<keyword evidence="2 7" id="KW-0813">Transport</keyword>
<evidence type="ECO:0000256" key="1">
    <source>
        <dbReference type="ARBA" id="ARBA00004651"/>
    </source>
</evidence>
<evidence type="ECO:0000313" key="9">
    <source>
        <dbReference type="EMBL" id="NDL66960.1"/>
    </source>
</evidence>
<organism evidence="9 10">
    <name type="scientific">Anaerotalea alkaliphila</name>
    <dbReference type="NCBI Taxonomy" id="2662126"/>
    <lineage>
        <taxon>Bacteria</taxon>
        <taxon>Bacillati</taxon>
        <taxon>Bacillota</taxon>
        <taxon>Clostridia</taxon>
        <taxon>Eubacteriales</taxon>
        <taxon>Anaerotalea</taxon>
    </lineage>
</organism>
<evidence type="ECO:0000256" key="4">
    <source>
        <dbReference type="ARBA" id="ARBA00022692"/>
    </source>
</evidence>
<evidence type="ECO:0000256" key="5">
    <source>
        <dbReference type="ARBA" id="ARBA00022989"/>
    </source>
</evidence>